<evidence type="ECO:0000313" key="2">
    <source>
        <dbReference type="EMBL" id="CAL6000742.1"/>
    </source>
</evidence>
<accession>A0ABP1HRJ3</accession>
<organism evidence="1 4">
    <name type="scientific">Hexamita inflata</name>
    <dbReference type="NCBI Taxonomy" id="28002"/>
    <lineage>
        <taxon>Eukaryota</taxon>
        <taxon>Metamonada</taxon>
        <taxon>Diplomonadida</taxon>
        <taxon>Hexamitidae</taxon>
        <taxon>Hexamitinae</taxon>
        <taxon>Hexamita</taxon>
    </lineage>
</organism>
<dbReference type="EMBL" id="CAXDID020000041">
    <property type="protein sequence ID" value="CAL6000761.1"/>
    <property type="molecule type" value="Genomic_DNA"/>
</dbReference>
<comment type="caution">
    <text evidence="1">The sequence shown here is derived from an EMBL/GenBank/DDBJ whole genome shotgun (WGS) entry which is preliminary data.</text>
</comment>
<evidence type="ECO:0000313" key="4">
    <source>
        <dbReference type="Proteomes" id="UP001642409"/>
    </source>
</evidence>
<proteinExistence type="predicted"/>
<keyword evidence="4" id="KW-1185">Reference proteome</keyword>
<sequence length="135" mass="14968">MNQMLRNQICETYLPNQISIQNNSLAAKSTATVNNVDVNRDGFLANSSAVFLEIEIEIRFCFSNLQSIPNQMLFFTNALYVPKAIKLNGLALFQIVQNWNNSISLGCGNSHIGCKRVALISAFGVYTAFLDKSVN</sequence>
<dbReference type="EMBL" id="CAXDID020000041">
    <property type="protein sequence ID" value="CAL6000740.1"/>
    <property type="molecule type" value="Genomic_DNA"/>
</dbReference>
<evidence type="ECO:0000313" key="3">
    <source>
        <dbReference type="EMBL" id="CAL6000761.1"/>
    </source>
</evidence>
<name>A0ABP1HRJ3_9EUKA</name>
<protein>
    <submittedName>
        <fullName evidence="1">Hypothetical_protein</fullName>
    </submittedName>
</protein>
<dbReference type="Proteomes" id="UP001642409">
    <property type="component" value="Unassembled WGS sequence"/>
</dbReference>
<gene>
    <name evidence="1" type="ORF">HINF_LOCUS16858</name>
    <name evidence="2" type="ORF">HINF_LOCUS16860</name>
    <name evidence="3" type="ORF">HINF_LOCUS16879</name>
</gene>
<reference evidence="1 4" key="1">
    <citation type="submission" date="2024-07" db="EMBL/GenBank/DDBJ databases">
        <authorList>
            <person name="Akdeniz Z."/>
        </authorList>
    </citation>
    <scope>NUCLEOTIDE SEQUENCE [LARGE SCALE GENOMIC DNA]</scope>
</reference>
<dbReference type="EMBL" id="CAXDID020000041">
    <property type="protein sequence ID" value="CAL6000742.1"/>
    <property type="molecule type" value="Genomic_DNA"/>
</dbReference>
<evidence type="ECO:0000313" key="1">
    <source>
        <dbReference type="EMBL" id="CAL6000740.1"/>
    </source>
</evidence>